<comment type="caution">
    <text evidence="1">The sequence shown here is derived from an EMBL/GenBank/DDBJ whole genome shotgun (WGS) entry which is preliminary data.</text>
</comment>
<keyword evidence="2" id="KW-1185">Reference proteome</keyword>
<dbReference type="AlphaFoldDB" id="A0AAE1GAQ6"/>
<evidence type="ECO:0000313" key="2">
    <source>
        <dbReference type="Proteomes" id="UP001286313"/>
    </source>
</evidence>
<dbReference type="Proteomes" id="UP001286313">
    <property type="component" value="Unassembled WGS sequence"/>
</dbReference>
<evidence type="ECO:0000313" key="1">
    <source>
        <dbReference type="EMBL" id="KAK3888331.1"/>
    </source>
</evidence>
<sequence length="101" mass="11417">MYVFDSIREEGSSLGMVHLVTERSQEECFSRFRGVQDVLRDKGEGRVRSRLSRSPQPLAPLSTRAYPLFYDSATNTIPNTHTHHTYTCPSPPLICCNLGET</sequence>
<protein>
    <submittedName>
        <fullName evidence="1">Uncharacterized protein</fullName>
    </submittedName>
</protein>
<name>A0AAE1GAQ6_PETCI</name>
<gene>
    <name evidence="1" type="ORF">Pcinc_007605</name>
</gene>
<accession>A0AAE1GAQ6</accession>
<proteinExistence type="predicted"/>
<organism evidence="1 2">
    <name type="scientific">Petrolisthes cinctipes</name>
    <name type="common">Flat porcelain crab</name>
    <dbReference type="NCBI Taxonomy" id="88211"/>
    <lineage>
        <taxon>Eukaryota</taxon>
        <taxon>Metazoa</taxon>
        <taxon>Ecdysozoa</taxon>
        <taxon>Arthropoda</taxon>
        <taxon>Crustacea</taxon>
        <taxon>Multicrustacea</taxon>
        <taxon>Malacostraca</taxon>
        <taxon>Eumalacostraca</taxon>
        <taxon>Eucarida</taxon>
        <taxon>Decapoda</taxon>
        <taxon>Pleocyemata</taxon>
        <taxon>Anomura</taxon>
        <taxon>Galatheoidea</taxon>
        <taxon>Porcellanidae</taxon>
        <taxon>Petrolisthes</taxon>
    </lineage>
</organism>
<dbReference type="EMBL" id="JAWQEG010000561">
    <property type="protein sequence ID" value="KAK3888331.1"/>
    <property type="molecule type" value="Genomic_DNA"/>
</dbReference>
<reference evidence="1" key="1">
    <citation type="submission" date="2023-10" db="EMBL/GenBank/DDBJ databases">
        <title>Genome assemblies of two species of porcelain crab, Petrolisthes cinctipes and Petrolisthes manimaculis (Anomura: Porcellanidae).</title>
        <authorList>
            <person name="Angst P."/>
        </authorList>
    </citation>
    <scope>NUCLEOTIDE SEQUENCE</scope>
    <source>
        <strain evidence="1">PB745_01</strain>
        <tissue evidence="1">Gill</tissue>
    </source>
</reference>